<evidence type="ECO:0000256" key="1">
    <source>
        <dbReference type="SAM" id="MobiDB-lite"/>
    </source>
</evidence>
<dbReference type="InterPro" id="IPR014229">
    <property type="entry name" value="Spore_YtfJ"/>
</dbReference>
<dbReference type="PIRSF" id="PIRSF021377">
    <property type="entry name" value="YtfJ"/>
    <property type="match status" value="1"/>
</dbReference>
<evidence type="ECO:0008006" key="4">
    <source>
        <dbReference type="Google" id="ProtNLM"/>
    </source>
</evidence>
<dbReference type="PANTHER" id="PTHR39162">
    <property type="entry name" value="GLL3345 PROTEIN"/>
    <property type="match status" value="1"/>
</dbReference>
<dbReference type="KEGG" id="dho:Dia5BBH33_03430"/>
<dbReference type="RefSeq" id="WP_022381813.1">
    <property type="nucleotide sequence ID" value="NZ_AP019697.1"/>
</dbReference>
<name>A0A8D4UTJ6_9FIRM</name>
<evidence type="ECO:0000313" key="2">
    <source>
        <dbReference type="EMBL" id="BBK24408.1"/>
    </source>
</evidence>
<dbReference type="Pfam" id="PF09579">
    <property type="entry name" value="Spore_YtfJ"/>
    <property type="match status" value="1"/>
</dbReference>
<dbReference type="PANTHER" id="PTHR39162:SF1">
    <property type="entry name" value="SPORULATION PROTEIN YTFJ"/>
    <property type="match status" value="1"/>
</dbReference>
<proteinExistence type="predicted"/>
<gene>
    <name evidence="2" type="ORF">Dia5BBH33_03430</name>
</gene>
<dbReference type="AlphaFoldDB" id="A0A8D4UTJ6"/>
<accession>A0A8D4UTJ6</accession>
<sequence length="146" mass="15786">MDDEVRKQIFEEFKEMITTESVVGEPIHLGDATIVPFVDISFGFGTGSHGTAGAGGAGGGKVTPTAVLIMKGERVELFSIKNAAANTTIDRVLNMVPEVISRFSKKKEKKEEVREAALKEAEQAMKEEKETAVLEAKADGKTEETK</sequence>
<keyword evidence="3" id="KW-1185">Reference proteome</keyword>
<evidence type="ECO:0000313" key="3">
    <source>
        <dbReference type="Proteomes" id="UP000320585"/>
    </source>
</evidence>
<dbReference type="Proteomes" id="UP000320585">
    <property type="component" value="Chromosome"/>
</dbReference>
<dbReference type="GeneID" id="92715569"/>
<protein>
    <recommendedName>
        <fullName evidence="4">Sporulation protein YtfJ</fullName>
    </recommendedName>
</protein>
<organism evidence="2 3">
    <name type="scientific">Dialister hominis</name>
    <dbReference type="NCBI Taxonomy" id="2582419"/>
    <lineage>
        <taxon>Bacteria</taxon>
        <taxon>Bacillati</taxon>
        <taxon>Bacillota</taxon>
        <taxon>Negativicutes</taxon>
        <taxon>Veillonellales</taxon>
        <taxon>Veillonellaceae</taxon>
        <taxon>Dialister</taxon>
    </lineage>
</organism>
<dbReference type="OrthoDB" id="1711150at2"/>
<reference evidence="3" key="1">
    <citation type="submission" date="2019-05" db="EMBL/GenBank/DDBJ databases">
        <title>Complete genome sequencing of Dialister sp. strain 5BBH33.</title>
        <authorList>
            <person name="Sakamoto M."/>
            <person name="Murakami T."/>
            <person name="Mori H."/>
        </authorList>
    </citation>
    <scope>NUCLEOTIDE SEQUENCE [LARGE SCALE GENOMIC DNA]</scope>
    <source>
        <strain evidence="3">5BBH33</strain>
    </source>
</reference>
<feature type="region of interest" description="Disordered" evidence="1">
    <location>
        <begin position="121"/>
        <end position="146"/>
    </location>
</feature>
<dbReference type="EMBL" id="AP019697">
    <property type="protein sequence ID" value="BBK24408.1"/>
    <property type="molecule type" value="Genomic_DNA"/>
</dbReference>